<dbReference type="AlphaFoldDB" id="A0A916JK78"/>
<evidence type="ECO:0000313" key="3">
    <source>
        <dbReference type="Proteomes" id="UP000683507"/>
    </source>
</evidence>
<keyword evidence="1" id="KW-0812">Transmembrane</keyword>
<accession>A0A916JK78</accession>
<evidence type="ECO:0000313" key="2">
    <source>
        <dbReference type="EMBL" id="CAG5078507.1"/>
    </source>
</evidence>
<dbReference type="KEGG" id="ptan:CRYO30217_00693"/>
<organism evidence="2 3">
    <name type="scientific">Parvicella tangerina</name>
    <dbReference type="NCBI Taxonomy" id="2829795"/>
    <lineage>
        <taxon>Bacteria</taxon>
        <taxon>Pseudomonadati</taxon>
        <taxon>Bacteroidota</taxon>
        <taxon>Flavobacteriia</taxon>
        <taxon>Flavobacteriales</taxon>
        <taxon>Parvicellaceae</taxon>
        <taxon>Parvicella</taxon>
    </lineage>
</organism>
<dbReference type="EMBL" id="OU015584">
    <property type="protein sequence ID" value="CAG5078507.1"/>
    <property type="molecule type" value="Genomic_DNA"/>
</dbReference>
<dbReference type="RefSeq" id="WP_258540921.1">
    <property type="nucleotide sequence ID" value="NZ_OU015584.1"/>
</dbReference>
<name>A0A916JK78_9FLAO</name>
<proteinExistence type="predicted"/>
<reference evidence="2" key="1">
    <citation type="submission" date="2021-04" db="EMBL/GenBank/DDBJ databases">
        <authorList>
            <person name="Rodrigo-Torres L."/>
            <person name="Arahal R. D."/>
            <person name="Lucena T."/>
        </authorList>
    </citation>
    <scope>NUCLEOTIDE SEQUENCE</scope>
    <source>
        <strain evidence="2">AS29M-1</strain>
    </source>
</reference>
<keyword evidence="1" id="KW-1133">Transmembrane helix</keyword>
<keyword evidence="1" id="KW-0472">Membrane</keyword>
<feature type="transmembrane region" description="Helical" evidence="1">
    <location>
        <begin position="57"/>
        <end position="78"/>
    </location>
</feature>
<evidence type="ECO:0000256" key="1">
    <source>
        <dbReference type="SAM" id="Phobius"/>
    </source>
</evidence>
<feature type="transmembrane region" description="Helical" evidence="1">
    <location>
        <begin position="20"/>
        <end position="45"/>
    </location>
</feature>
<dbReference type="Proteomes" id="UP000683507">
    <property type="component" value="Chromosome"/>
</dbReference>
<sequence>MDSEELLDEGFEKNNTQKKVYLHSKASIALVFIFLSPYYASYLYGVNLYRTGQYKKIFGTVTTLILCNLAVLVGILGFDLSQEVFSVKIYLHYFISRSVTSLLILLPIWKKHFKKQSYKTIFDYKTVGILFAIKVLLTLVMYNSIAMLLDFRSSFIIQPVFLGLILIVKNVIDLILGKPFKMRDPS</sequence>
<keyword evidence="3" id="KW-1185">Reference proteome</keyword>
<protein>
    <submittedName>
        <fullName evidence="2">Uncharacterized protein</fullName>
    </submittedName>
</protein>
<feature type="transmembrane region" description="Helical" evidence="1">
    <location>
        <begin position="155"/>
        <end position="176"/>
    </location>
</feature>
<feature type="transmembrane region" description="Helical" evidence="1">
    <location>
        <begin position="90"/>
        <end position="109"/>
    </location>
</feature>
<gene>
    <name evidence="2" type="ORF">CRYO30217_00693</name>
</gene>
<feature type="transmembrane region" description="Helical" evidence="1">
    <location>
        <begin position="129"/>
        <end position="149"/>
    </location>
</feature>